<evidence type="ECO:0000256" key="1">
    <source>
        <dbReference type="SAM" id="MobiDB-lite"/>
    </source>
</evidence>
<dbReference type="EMBL" id="CM001440">
    <property type="protein sequence ID" value="EHR62178.1"/>
    <property type="molecule type" value="Genomic_DNA"/>
</dbReference>
<feature type="compositionally biased region" description="Low complexity" evidence="1">
    <location>
        <begin position="185"/>
        <end position="203"/>
    </location>
</feature>
<dbReference type="eggNOG" id="COG5651">
    <property type="taxonomic scope" value="Bacteria"/>
</dbReference>
<organism evidence="2 3">
    <name type="scientific">Saccharomonospora cyanea NA-134</name>
    <dbReference type="NCBI Taxonomy" id="882082"/>
    <lineage>
        <taxon>Bacteria</taxon>
        <taxon>Bacillati</taxon>
        <taxon>Actinomycetota</taxon>
        <taxon>Actinomycetes</taxon>
        <taxon>Pseudonocardiales</taxon>
        <taxon>Pseudonocardiaceae</taxon>
        <taxon>Saccharomonospora</taxon>
    </lineage>
</organism>
<evidence type="ECO:0000313" key="2">
    <source>
        <dbReference type="EMBL" id="EHR62178.1"/>
    </source>
</evidence>
<name>H5XNW8_9PSEU</name>
<accession>H5XNW8</accession>
<dbReference type="InterPro" id="IPR038332">
    <property type="entry name" value="PPE_sf"/>
</dbReference>
<sequence>MTAKPVADRRYESYSHEQMYTEVGDGNDPAAAGEISREWTELARALREAGDTLADLSGRSESAWQGDAAESLRSVVRDAATWSQRAADLSEVVGRAVAGQAEAAARARTQMPEPVPYDPGAMIRDAASSGDVWRLVGLSDAMATRRAEAEQARQRAIDVMYARDTALGEAVPDTRFPDPPSLTRSGAAPGEGPASAVGRSVAV</sequence>
<dbReference type="Gene3D" id="1.20.1260.20">
    <property type="entry name" value="PPE superfamily"/>
    <property type="match status" value="1"/>
</dbReference>
<dbReference type="RefSeq" id="WP_005457787.1">
    <property type="nucleotide sequence ID" value="NZ_CM001440.1"/>
</dbReference>
<dbReference type="Proteomes" id="UP000002791">
    <property type="component" value="Chromosome"/>
</dbReference>
<reference evidence="2 3" key="1">
    <citation type="submission" date="2011-11" db="EMBL/GenBank/DDBJ databases">
        <title>The Noncontiguous Finished sequence of Saccharomonospora cyanea NA-134.</title>
        <authorList>
            <consortium name="US DOE Joint Genome Institute"/>
            <person name="Lucas S."/>
            <person name="Han J."/>
            <person name="Lapidus A."/>
            <person name="Cheng J.-F."/>
            <person name="Goodwin L."/>
            <person name="Pitluck S."/>
            <person name="Peters L."/>
            <person name="Ovchinnikova G."/>
            <person name="Lu M."/>
            <person name="Detter J.C."/>
            <person name="Han C."/>
            <person name="Tapia R."/>
            <person name="Land M."/>
            <person name="Hauser L."/>
            <person name="Kyrpides N."/>
            <person name="Ivanova N."/>
            <person name="Pagani I."/>
            <person name="Brambilla E.-M."/>
            <person name="Klenk H.-P."/>
            <person name="Woyke T."/>
        </authorList>
    </citation>
    <scope>NUCLEOTIDE SEQUENCE [LARGE SCALE GENOMIC DNA]</scope>
    <source>
        <strain evidence="2 3">NA-134</strain>
    </source>
</reference>
<protein>
    <recommendedName>
        <fullName evidence="4">PPE family protein</fullName>
    </recommendedName>
</protein>
<dbReference type="OrthoDB" id="3664672at2"/>
<feature type="region of interest" description="Disordered" evidence="1">
    <location>
        <begin position="169"/>
        <end position="203"/>
    </location>
</feature>
<dbReference type="AlphaFoldDB" id="H5XNW8"/>
<dbReference type="HOGENOM" id="CLU_125327_0_0_11"/>
<proteinExistence type="predicted"/>
<evidence type="ECO:0000313" key="3">
    <source>
        <dbReference type="Proteomes" id="UP000002791"/>
    </source>
</evidence>
<dbReference type="STRING" id="882082.SaccyDRAFT_3344"/>
<evidence type="ECO:0008006" key="4">
    <source>
        <dbReference type="Google" id="ProtNLM"/>
    </source>
</evidence>
<keyword evidence="3" id="KW-1185">Reference proteome</keyword>
<dbReference type="SUPFAM" id="SSF140459">
    <property type="entry name" value="PE/PPE dimer-like"/>
    <property type="match status" value="1"/>
</dbReference>
<gene>
    <name evidence="2" type="ORF">SaccyDRAFT_3344</name>
</gene>